<dbReference type="RefSeq" id="XP_047755137.1">
    <property type="nucleotide sequence ID" value="XM_047900475.1"/>
</dbReference>
<dbReference type="GeneID" id="71981205"/>
<dbReference type="GO" id="GO:0009277">
    <property type="term" value="C:fungal-type cell wall"/>
    <property type="evidence" value="ECO:0007669"/>
    <property type="project" value="TreeGrafter"/>
</dbReference>
<evidence type="ECO:0000313" key="4">
    <source>
        <dbReference type="EMBL" id="UJO10771.1"/>
    </source>
</evidence>
<feature type="region of interest" description="Disordered" evidence="1">
    <location>
        <begin position="290"/>
        <end position="314"/>
    </location>
</feature>
<evidence type="ECO:0000256" key="1">
    <source>
        <dbReference type="SAM" id="MobiDB-lite"/>
    </source>
</evidence>
<evidence type="ECO:0000313" key="5">
    <source>
        <dbReference type="Proteomes" id="UP000756132"/>
    </source>
</evidence>
<dbReference type="AlphaFoldDB" id="A0A9Q8P2I5"/>
<dbReference type="KEGG" id="ffu:CLAFUR5_01327"/>
<dbReference type="InterPro" id="IPR039124">
    <property type="entry name" value="PRA1-like"/>
</dbReference>
<dbReference type="OrthoDB" id="4689212at2759"/>
<dbReference type="Pfam" id="PF13933">
    <property type="entry name" value="HRXXH"/>
    <property type="match status" value="1"/>
</dbReference>
<dbReference type="PANTHER" id="PTHR39399">
    <property type="entry name" value="PROTEIN ZPS1"/>
    <property type="match status" value="1"/>
</dbReference>
<gene>
    <name evidence="4" type="ORF">CLAFUR5_01327</name>
</gene>
<dbReference type="SUPFAM" id="SSF55486">
    <property type="entry name" value="Metalloproteases ('zincins'), catalytic domain"/>
    <property type="match status" value="1"/>
</dbReference>
<dbReference type="GO" id="GO:0005178">
    <property type="term" value="F:integrin binding"/>
    <property type="evidence" value="ECO:0007669"/>
    <property type="project" value="TreeGrafter"/>
</dbReference>
<dbReference type="Proteomes" id="UP000756132">
    <property type="component" value="Chromosome 1"/>
</dbReference>
<dbReference type="EMBL" id="CP090163">
    <property type="protein sequence ID" value="UJO10771.1"/>
    <property type="molecule type" value="Genomic_DNA"/>
</dbReference>
<feature type="domain" description="Putative peptidase" evidence="3">
    <location>
        <begin position="9"/>
        <end position="242"/>
    </location>
</feature>
<dbReference type="OMA" id="CNATQRR"/>
<feature type="signal peptide" evidence="2">
    <location>
        <begin position="1"/>
        <end position="17"/>
    </location>
</feature>
<dbReference type="Gene3D" id="3.40.390.10">
    <property type="entry name" value="Collagenase (Catalytic Domain)"/>
    <property type="match status" value="1"/>
</dbReference>
<feature type="chain" id="PRO_5040481807" evidence="2">
    <location>
        <begin position="18"/>
        <end position="314"/>
    </location>
</feature>
<proteinExistence type="predicted"/>
<sequence length="314" mass="33492">MRSVSAVLLTALTAVSAAPIEERQAPFEVTMQAAWNAGATPEWRIHSSCNASQRYQLEQGLNEAVMLAEHGRQHINRWGNNSEIYQKYFGNRPTFEAIGALDIIVNGDRAGALFRCDDPDQNCANMPTWGGHWRGSNATGETVICPTSFFERRPLATLCAWGYNVREYSRSLFWGSDLLHRLYHIPAFGQGYIDHYSEGYEAIVESASMNSPNATHDSDGLQYFALEAYAYDVILPGQGCPGPTGELPSTSSAAAAPASTSSATLTATATAAGVSATSAMATATASAAAQDSGSDSGSVPENCHTHANGDVHCT</sequence>
<reference evidence="4" key="2">
    <citation type="journal article" date="2022" name="Microb. Genom.">
        <title>A chromosome-scale genome assembly of the tomato pathogen Cladosporium fulvum reveals a compartmentalized genome architecture and the presence of a dispensable chromosome.</title>
        <authorList>
            <person name="Zaccaron A.Z."/>
            <person name="Chen L.H."/>
            <person name="Samaras A."/>
            <person name="Stergiopoulos I."/>
        </authorList>
    </citation>
    <scope>NUCLEOTIDE SEQUENCE</scope>
    <source>
        <strain evidence="4">Race5_Kim</strain>
    </source>
</reference>
<name>A0A9Q8P2I5_PASFU</name>
<evidence type="ECO:0000259" key="3">
    <source>
        <dbReference type="Pfam" id="PF13933"/>
    </source>
</evidence>
<feature type="compositionally biased region" description="Basic and acidic residues" evidence="1">
    <location>
        <begin position="303"/>
        <end position="314"/>
    </location>
</feature>
<dbReference type="PANTHER" id="PTHR39399:SF1">
    <property type="entry name" value="PROTEIN ZPS1"/>
    <property type="match status" value="1"/>
</dbReference>
<keyword evidence="5" id="KW-1185">Reference proteome</keyword>
<dbReference type="CDD" id="cd11307">
    <property type="entry name" value="M35_Asp_f2_like"/>
    <property type="match status" value="1"/>
</dbReference>
<reference evidence="4" key="1">
    <citation type="submission" date="2021-12" db="EMBL/GenBank/DDBJ databases">
        <authorList>
            <person name="Zaccaron A."/>
            <person name="Stergiopoulos I."/>
        </authorList>
    </citation>
    <scope>NUCLEOTIDE SEQUENCE</scope>
    <source>
        <strain evidence="4">Race5_Kim</strain>
    </source>
</reference>
<organism evidence="4 5">
    <name type="scientific">Passalora fulva</name>
    <name type="common">Tomato leaf mold</name>
    <name type="synonym">Cladosporium fulvum</name>
    <dbReference type="NCBI Taxonomy" id="5499"/>
    <lineage>
        <taxon>Eukaryota</taxon>
        <taxon>Fungi</taxon>
        <taxon>Dikarya</taxon>
        <taxon>Ascomycota</taxon>
        <taxon>Pezizomycotina</taxon>
        <taxon>Dothideomycetes</taxon>
        <taxon>Dothideomycetidae</taxon>
        <taxon>Mycosphaerellales</taxon>
        <taxon>Mycosphaerellaceae</taxon>
        <taxon>Fulvia</taxon>
    </lineage>
</organism>
<dbReference type="InterPro" id="IPR024079">
    <property type="entry name" value="MetalloPept_cat_dom_sf"/>
</dbReference>
<protein>
    <submittedName>
        <fullName evidence="4">Major allergen Asp f 2</fullName>
    </submittedName>
</protein>
<dbReference type="InterPro" id="IPR029482">
    <property type="entry name" value="HRXXH"/>
</dbReference>
<dbReference type="GO" id="GO:0008270">
    <property type="term" value="F:zinc ion binding"/>
    <property type="evidence" value="ECO:0007669"/>
    <property type="project" value="TreeGrafter"/>
</dbReference>
<keyword evidence="2" id="KW-0732">Signal</keyword>
<dbReference type="GO" id="GO:0008237">
    <property type="term" value="F:metallopeptidase activity"/>
    <property type="evidence" value="ECO:0007669"/>
    <property type="project" value="InterPro"/>
</dbReference>
<evidence type="ECO:0000256" key="2">
    <source>
        <dbReference type="SAM" id="SignalP"/>
    </source>
</evidence>
<accession>A0A9Q8P2I5</accession>
<dbReference type="GO" id="GO:0005576">
    <property type="term" value="C:extracellular region"/>
    <property type="evidence" value="ECO:0007669"/>
    <property type="project" value="TreeGrafter"/>
</dbReference>
<dbReference type="GO" id="GO:0009986">
    <property type="term" value="C:cell surface"/>
    <property type="evidence" value="ECO:0007669"/>
    <property type="project" value="TreeGrafter"/>
</dbReference>